<evidence type="ECO:0000313" key="2">
    <source>
        <dbReference type="Proteomes" id="UP001062846"/>
    </source>
</evidence>
<protein>
    <submittedName>
        <fullName evidence="1">Uncharacterized protein</fullName>
    </submittedName>
</protein>
<dbReference type="EMBL" id="CM046397">
    <property type="protein sequence ID" value="KAI8534476.1"/>
    <property type="molecule type" value="Genomic_DNA"/>
</dbReference>
<evidence type="ECO:0000313" key="1">
    <source>
        <dbReference type="EMBL" id="KAI8534476.1"/>
    </source>
</evidence>
<name>A0ACC0M0F1_RHOML</name>
<gene>
    <name evidence="1" type="ORF">RHMOL_Rhmol10G0092900</name>
</gene>
<proteinExistence type="predicted"/>
<reference evidence="1" key="1">
    <citation type="submission" date="2022-02" db="EMBL/GenBank/DDBJ databases">
        <title>Plant Genome Project.</title>
        <authorList>
            <person name="Zhang R.-G."/>
        </authorList>
    </citation>
    <scope>NUCLEOTIDE SEQUENCE</scope>
    <source>
        <strain evidence="1">AT1</strain>
    </source>
</reference>
<accession>A0ACC0M0F1</accession>
<keyword evidence="2" id="KW-1185">Reference proteome</keyword>
<sequence length="450" mass="51342">MSYEVAISRTDGEGNKLKVPKEFMLLLVPRFAFGFNSMLAFDRNRSYSCRGFLLIYFRQEKMMEPGSHTVRSHGVTVARTHMHDWLLLILLVAIYVILNRIDPFHRFVGKAMMDDLKYPLKDNTVPPWAVPIYAILLPTAIFLFFYFRRRDVYDLHHAILGLLYSVFITAVITSSVKDAVGRHRPDFFWRCFPDGKEVYDQWGDVICHGEKNVVKEGYKSFPSGHTSDVIEVGSRVGVEGNEKVIEVVEEEDSNPFEKKARKCTSTIWNDFEDVTLSDGSKKSQWSFAGLGFLSLYISGKIKPFDRRGHVAKLCIVFLPLLIASLVGISRVDDYWHHWEDVFAGGLLGLTVATFCYLQFFPPPYHVEGWGPYAYFRVLEEIRTSTQAANNVNMQNVQPREAHMESPQHERSSNAFIGISLAGDTSSTPEDLEPGRSPKVIKRTTEETDLD</sequence>
<comment type="caution">
    <text evidence="1">The sequence shown here is derived from an EMBL/GenBank/DDBJ whole genome shotgun (WGS) entry which is preliminary data.</text>
</comment>
<dbReference type="Proteomes" id="UP001062846">
    <property type="component" value="Chromosome 10"/>
</dbReference>
<organism evidence="1 2">
    <name type="scientific">Rhododendron molle</name>
    <name type="common">Chinese azalea</name>
    <name type="synonym">Azalea mollis</name>
    <dbReference type="NCBI Taxonomy" id="49168"/>
    <lineage>
        <taxon>Eukaryota</taxon>
        <taxon>Viridiplantae</taxon>
        <taxon>Streptophyta</taxon>
        <taxon>Embryophyta</taxon>
        <taxon>Tracheophyta</taxon>
        <taxon>Spermatophyta</taxon>
        <taxon>Magnoliopsida</taxon>
        <taxon>eudicotyledons</taxon>
        <taxon>Gunneridae</taxon>
        <taxon>Pentapetalae</taxon>
        <taxon>asterids</taxon>
        <taxon>Ericales</taxon>
        <taxon>Ericaceae</taxon>
        <taxon>Ericoideae</taxon>
        <taxon>Rhodoreae</taxon>
        <taxon>Rhododendron</taxon>
    </lineage>
</organism>